<feature type="region of interest" description="Disordered" evidence="1">
    <location>
        <begin position="1"/>
        <end position="89"/>
    </location>
</feature>
<accession>A0AAV5SZL6</accession>
<protein>
    <submittedName>
        <fullName evidence="2">Uncharacterized protein</fullName>
    </submittedName>
</protein>
<evidence type="ECO:0000256" key="1">
    <source>
        <dbReference type="SAM" id="MobiDB-lite"/>
    </source>
</evidence>
<organism evidence="2 3">
    <name type="scientific">Pristionchus entomophagus</name>
    <dbReference type="NCBI Taxonomy" id="358040"/>
    <lineage>
        <taxon>Eukaryota</taxon>
        <taxon>Metazoa</taxon>
        <taxon>Ecdysozoa</taxon>
        <taxon>Nematoda</taxon>
        <taxon>Chromadorea</taxon>
        <taxon>Rhabditida</taxon>
        <taxon>Rhabditina</taxon>
        <taxon>Diplogasteromorpha</taxon>
        <taxon>Diplogasteroidea</taxon>
        <taxon>Neodiplogasteridae</taxon>
        <taxon>Pristionchus</taxon>
    </lineage>
</organism>
<name>A0AAV5SZL6_9BILA</name>
<sequence>DRKELGMDVGMDLHFTPRQPLPRKRRRFPESSETTPVIKRAKGDPGEQGLQQPDHSDYAPSETHSKDTSGNSNDHSTINYEAPTVPRLV</sequence>
<gene>
    <name evidence="2" type="ORF">PENTCL1PPCAC_10385</name>
</gene>
<feature type="compositionally biased region" description="Polar residues" evidence="1">
    <location>
        <begin position="68"/>
        <end position="79"/>
    </location>
</feature>
<feature type="non-terminal residue" evidence="2">
    <location>
        <position position="1"/>
    </location>
</feature>
<dbReference type="EMBL" id="BTSX01000003">
    <property type="protein sequence ID" value="GMS88210.1"/>
    <property type="molecule type" value="Genomic_DNA"/>
</dbReference>
<evidence type="ECO:0000313" key="2">
    <source>
        <dbReference type="EMBL" id="GMS88210.1"/>
    </source>
</evidence>
<dbReference type="AlphaFoldDB" id="A0AAV5SZL6"/>
<dbReference type="Proteomes" id="UP001432027">
    <property type="component" value="Unassembled WGS sequence"/>
</dbReference>
<keyword evidence="3" id="KW-1185">Reference proteome</keyword>
<comment type="caution">
    <text evidence="2">The sequence shown here is derived from an EMBL/GenBank/DDBJ whole genome shotgun (WGS) entry which is preliminary data.</text>
</comment>
<evidence type="ECO:0000313" key="3">
    <source>
        <dbReference type="Proteomes" id="UP001432027"/>
    </source>
</evidence>
<feature type="non-terminal residue" evidence="2">
    <location>
        <position position="89"/>
    </location>
</feature>
<proteinExistence type="predicted"/>
<reference evidence="2" key="1">
    <citation type="submission" date="2023-10" db="EMBL/GenBank/DDBJ databases">
        <title>Genome assembly of Pristionchus species.</title>
        <authorList>
            <person name="Yoshida K."/>
            <person name="Sommer R.J."/>
        </authorList>
    </citation>
    <scope>NUCLEOTIDE SEQUENCE</scope>
    <source>
        <strain evidence="2">RS0144</strain>
    </source>
</reference>